<reference evidence="2 3" key="1">
    <citation type="journal article" date="2019" name="Sci. Rep.">
        <title>Orb-weaving spider Araneus ventricosus genome elucidates the spidroin gene catalogue.</title>
        <authorList>
            <person name="Kono N."/>
            <person name="Nakamura H."/>
            <person name="Ohtoshi R."/>
            <person name="Moran D.A.P."/>
            <person name="Shinohara A."/>
            <person name="Yoshida Y."/>
            <person name="Fujiwara M."/>
            <person name="Mori M."/>
            <person name="Tomita M."/>
            <person name="Arakawa K."/>
        </authorList>
    </citation>
    <scope>NUCLEOTIDE SEQUENCE [LARGE SCALE GENOMIC DNA]</scope>
</reference>
<gene>
    <name evidence="2" type="ORF">AVEN_123760_1</name>
</gene>
<evidence type="ECO:0000313" key="2">
    <source>
        <dbReference type="EMBL" id="GBL92576.1"/>
    </source>
</evidence>
<protein>
    <submittedName>
        <fullName evidence="2">Uncharacterized protein</fullName>
    </submittedName>
</protein>
<sequence>MSPNASCNGHLRKSKVNEKQLSRAGREFGPCDVRDGSRGSRKRSNNPFPGLANRTLGQQHLFAALNFTEHRPCAINTTSLGAERRGELQSALRFERTSTIALL</sequence>
<organism evidence="2 3">
    <name type="scientific">Araneus ventricosus</name>
    <name type="common">Orbweaver spider</name>
    <name type="synonym">Epeira ventricosa</name>
    <dbReference type="NCBI Taxonomy" id="182803"/>
    <lineage>
        <taxon>Eukaryota</taxon>
        <taxon>Metazoa</taxon>
        <taxon>Ecdysozoa</taxon>
        <taxon>Arthropoda</taxon>
        <taxon>Chelicerata</taxon>
        <taxon>Arachnida</taxon>
        <taxon>Araneae</taxon>
        <taxon>Araneomorphae</taxon>
        <taxon>Entelegynae</taxon>
        <taxon>Araneoidea</taxon>
        <taxon>Araneidae</taxon>
        <taxon>Araneus</taxon>
    </lineage>
</organism>
<keyword evidence="3" id="KW-1185">Reference proteome</keyword>
<dbReference type="EMBL" id="BGPR01000087">
    <property type="protein sequence ID" value="GBL92576.1"/>
    <property type="molecule type" value="Genomic_DNA"/>
</dbReference>
<dbReference type="AlphaFoldDB" id="A0A4Y2BMU8"/>
<accession>A0A4Y2BMU8</accession>
<feature type="region of interest" description="Disordered" evidence="1">
    <location>
        <begin position="1"/>
        <end position="53"/>
    </location>
</feature>
<dbReference type="Proteomes" id="UP000499080">
    <property type="component" value="Unassembled WGS sequence"/>
</dbReference>
<proteinExistence type="predicted"/>
<feature type="compositionally biased region" description="Basic and acidic residues" evidence="1">
    <location>
        <begin position="15"/>
        <end position="26"/>
    </location>
</feature>
<name>A0A4Y2BMU8_ARAVE</name>
<comment type="caution">
    <text evidence="2">The sequence shown here is derived from an EMBL/GenBank/DDBJ whole genome shotgun (WGS) entry which is preliminary data.</text>
</comment>
<evidence type="ECO:0000313" key="3">
    <source>
        <dbReference type="Proteomes" id="UP000499080"/>
    </source>
</evidence>
<evidence type="ECO:0000256" key="1">
    <source>
        <dbReference type="SAM" id="MobiDB-lite"/>
    </source>
</evidence>